<protein>
    <submittedName>
        <fullName evidence="1">Uncharacterized protein</fullName>
    </submittedName>
</protein>
<dbReference type="Proteomes" id="UP001383192">
    <property type="component" value="Unassembled WGS sequence"/>
</dbReference>
<comment type="caution">
    <text evidence="1">The sequence shown here is derived from an EMBL/GenBank/DDBJ whole genome shotgun (WGS) entry which is preliminary data.</text>
</comment>
<proteinExistence type="predicted"/>
<evidence type="ECO:0000313" key="2">
    <source>
        <dbReference type="Proteomes" id="UP001383192"/>
    </source>
</evidence>
<evidence type="ECO:0000313" key="1">
    <source>
        <dbReference type="EMBL" id="KAK7041793.1"/>
    </source>
</evidence>
<keyword evidence="2" id="KW-1185">Reference proteome</keyword>
<dbReference type="AlphaFoldDB" id="A0AAW0CUL4"/>
<name>A0AAW0CUL4_9AGAR</name>
<gene>
    <name evidence="1" type="ORF">VNI00_009082</name>
</gene>
<dbReference type="EMBL" id="JAYKXP010000032">
    <property type="protein sequence ID" value="KAK7041793.1"/>
    <property type="molecule type" value="Genomic_DNA"/>
</dbReference>
<reference evidence="1 2" key="1">
    <citation type="submission" date="2024-01" db="EMBL/GenBank/DDBJ databases">
        <title>A draft genome for a cacao thread blight-causing isolate of Paramarasmius palmivorus.</title>
        <authorList>
            <person name="Baruah I.K."/>
            <person name="Bukari Y."/>
            <person name="Amoako-Attah I."/>
            <person name="Meinhardt L.W."/>
            <person name="Bailey B.A."/>
            <person name="Cohen S.P."/>
        </authorList>
    </citation>
    <scope>NUCLEOTIDE SEQUENCE [LARGE SCALE GENOMIC DNA]</scope>
    <source>
        <strain evidence="1 2">GH-12</strain>
    </source>
</reference>
<sequence length="91" mass="9955">MDTDISHVSGNASDEIKRAIADPTKKLFCIDGDPAKGTGYSHSVAKQMVFTEVSILRNPEDPRAKEVGRVVCELVVNDDMINRDLEGVQPI</sequence>
<accession>A0AAW0CUL4</accession>
<organism evidence="1 2">
    <name type="scientific">Paramarasmius palmivorus</name>
    <dbReference type="NCBI Taxonomy" id="297713"/>
    <lineage>
        <taxon>Eukaryota</taxon>
        <taxon>Fungi</taxon>
        <taxon>Dikarya</taxon>
        <taxon>Basidiomycota</taxon>
        <taxon>Agaricomycotina</taxon>
        <taxon>Agaricomycetes</taxon>
        <taxon>Agaricomycetidae</taxon>
        <taxon>Agaricales</taxon>
        <taxon>Marasmiineae</taxon>
        <taxon>Marasmiaceae</taxon>
        <taxon>Paramarasmius</taxon>
    </lineage>
</organism>